<gene>
    <name evidence="1" type="ORF">BD410DRAFT_47127</name>
</gene>
<proteinExistence type="predicted"/>
<name>A0A4R5XI11_9AGAM</name>
<keyword evidence="2" id="KW-1185">Reference proteome</keyword>
<organism evidence="1 2">
    <name type="scientific">Rickenella mellea</name>
    <dbReference type="NCBI Taxonomy" id="50990"/>
    <lineage>
        <taxon>Eukaryota</taxon>
        <taxon>Fungi</taxon>
        <taxon>Dikarya</taxon>
        <taxon>Basidiomycota</taxon>
        <taxon>Agaricomycotina</taxon>
        <taxon>Agaricomycetes</taxon>
        <taxon>Hymenochaetales</taxon>
        <taxon>Rickenellaceae</taxon>
        <taxon>Rickenella</taxon>
    </lineage>
</organism>
<sequence>MVNSFPEEVLKEIFTSALLIPDEKFSFAKTGLSPFGQNLASTASVLLVCKRWLRVATPLLYEDVVLRSTAQAQALADSLTANPRFALYVKRLRMEGGFGTSLSIILSKCPHIVELFITLDIFGDDSIDGLHAALMLAKPHRVILSKHTRAKNGKVLKLMNEIISCVKHKWHSLETFELHARPTRARTVMSWFEDDIRGFRSSTSLKHLVFTDCSQGFLEVVASWPNIESIRITSENHKLHEVVEENPALQQIVVFDAMIGEADGPEM</sequence>
<protein>
    <submittedName>
        <fullName evidence="1">Uncharacterized protein</fullName>
    </submittedName>
</protein>
<dbReference type="OrthoDB" id="2786563at2759"/>
<evidence type="ECO:0000313" key="1">
    <source>
        <dbReference type="EMBL" id="TDL29937.1"/>
    </source>
</evidence>
<reference evidence="1 2" key="1">
    <citation type="submission" date="2018-06" db="EMBL/GenBank/DDBJ databases">
        <title>A transcriptomic atlas of mushroom development highlights an independent origin of complex multicellularity.</title>
        <authorList>
            <consortium name="DOE Joint Genome Institute"/>
            <person name="Krizsan K."/>
            <person name="Almasi E."/>
            <person name="Merenyi Z."/>
            <person name="Sahu N."/>
            <person name="Viragh M."/>
            <person name="Koszo T."/>
            <person name="Mondo S."/>
            <person name="Kiss B."/>
            <person name="Balint B."/>
            <person name="Kues U."/>
            <person name="Barry K."/>
            <person name="Hegedus J.C."/>
            <person name="Henrissat B."/>
            <person name="Johnson J."/>
            <person name="Lipzen A."/>
            <person name="Ohm R."/>
            <person name="Nagy I."/>
            <person name="Pangilinan J."/>
            <person name="Yan J."/>
            <person name="Xiong Y."/>
            <person name="Grigoriev I.V."/>
            <person name="Hibbett D.S."/>
            <person name="Nagy L.G."/>
        </authorList>
    </citation>
    <scope>NUCLEOTIDE SEQUENCE [LARGE SCALE GENOMIC DNA]</scope>
    <source>
        <strain evidence="1 2">SZMC22713</strain>
    </source>
</reference>
<accession>A0A4R5XI11</accession>
<dbReference type="EMBL" id="ML170156">
    <property type="protein sequence ID" value="TDL29937.1"/>
    <property type="molecule type" value="Genomic_DNA"/>
</dbReference>
<dbReference type="AlphaFoldDB" id="A0A4R5XI11"/>
<dbReference type="VEuPathDB" id="FungiDB:BD410DRAFT_47127"/>
<evidence type="ECO:0000313" key="2">
    <source>
        <dbReference type="Proteomes" id="UP000294933"/>
    </source>
</evidence>
<dbReference type="Proteomes" id="UP000294933">
    <property type="component" value="Unassembled WGS sequence"/>
</dbReference>